<evidence type="ECO:0000313" key="2">
    <source>
        <dbReference type="Proteomes" id="UP001141552"/>
    </source>
</evidence>
<keyword evidence="2" id="KW-1185">Reference proteome</keyword>
<proteinExistence type="predicted"/>
<sequence>MVERHRLARANVTEEMVDAFMKVRPLPIMFD</sequence>
<accession>A0A9Q0F7A8</accession>
<dbReference type="AlphaFoldDB" id="A0A9Q0F7A8"/>
<dbReference type="Proteomes" id="UP001141552">
    <property type="component" value="Unassembled WGS sequence"/>
</dbReference>
<evidence type="ECO:0000313" key="1">
    <source>
        <dbReference type="EMBL" id="KAJ4825021.1"/>
    </source>
</evidence>
<gene>
    <name evidence="1" type="ORF">Tsubulata_023197</name>
</gene>
<reference evidence="1" key="1">
    <citation type="submission" date="2022-02" db="EMBL/GenBank/DDBJ databases">
        <authorList>
            <person name="Henning P.M."/>
            <person name="McCubbin A.G."/>
            <person name="Shore J.S."/>
        </authorList>
    </citation>
    <scope>NUCLEOTIDE SEQUENCE</scope>
    <source>
        <strain evidence="1">F60SS</strain>
        <tissue evidence="1">Leaves</tissue>
    </source>
</reference>
<dbReference type="EMBL" id="JAKUCV010007021">
    <property type="protein sequence ID" value="KAJ4825021.1"/>
    <property type="molecule type" value="Genomic_DNA"/>
</dbReference>
<dbReference type="OrthoDB" id="10261385at2759"/>
<comment type="caution">
    <text evidence="1">The sequence shown here is derived from an EMBL/GenBank/DDBJ whole genome shotgun (WGS) entry which is preliminary data.</text>
</comment>
<name>A0A9Q0F7A8_9ROSI</name>
<organism evidence="1 2">
    <name type="scientific">Turnera subulata</name>
    <dbReference type="NCBI Taxonomy" id="218843"/>
    <lineage>
        <taxon>Eukaryota</taxon>
        <taxon>Viridiplantae</taxon>
        <taxon>Streptophyta</taxon>
        <taxon>Embryophyta</taxon>
        <taxon>Tracheophyta</taxon>
        <taxon>Spermatophyta</taxon>
        <taxon>Magnoliopsida</taxon>
        <taxon>eudicotyledons</taxon>
        <taxon>Gunneridae</taxon>
        <taxon>Pentapetalae</taxon>
        <taxon>rosids</taxon>
        <taxon>fabids</taxon>
        <taxon>Malpighiales</taxon>
        <taxon>Passifloraceae</taxon>
        <taxon>Turnera</taxon>
    </lineage>
</organism>
<protein>
    <submittedName>
        <fullName evidence="1">Uncharacterized protein</fullName>
    </submittedName>
</protein>
<reference evidence="1" key="2">
    <citation type="journal article" date="2023" name="Plants (Basel)">
        <title>Annotation of the Turnera subulata (Passifloraceae) Draft Genome Reveals the S-Locus Evolved after the Divergence of Turneroideae from Passifloroideae in a Stepwise Manner.</title>
        <authorList>
            <person name="Henning P.M."/>
            <person name="Roalson E.H."/>
            <person name="Mir W."/>
            <person name="McCubbin A.G."/>
            <person name="Shore J.S."/>
        </authorList>
    </citation>
    <scope>NUCLEOTIDE SEQUENCE</scope>
    <source>
        <strain evidence="1">F60SS</strain>
    </source>
</reference>